<dbReference type="Pfam" id="PF00005">
    <property type="entry name" value="ABC_tran"/>
    <property type="match status" value="1"/>
</dbReference>
<dbReference type="Proteomes" id="UP000886886">
    <property type="component" value="Unassembled WGS sequence"/>
</dbReference>
<reference evidence="6" key="1">
    <citation type="submission" date="2020-10" db="EMBL/GenBank/DDBJ databases">
        <authorList>
            <person name="Gilroy R."/>
        </authorList>
    </citation>
    <scope>NUCLEOTIDE SEQUENCE</scope>
    <source>
        <strain evidence="6">ChiSjej3B21-11622</strain>
    </source>
</reference>
<dbReference type="InterPro" id="IPR003593">
    <property type="entry name" value="AAA+_ATPase"/>
</dbReference>
<name>A0A9D0ZV47_9FIRM</name>
<dbReference type="GO" id="GO:0016020">
    <property type="term" value="C:membrane"/>
    <property type="evidence" value="ECO:0007669"/>
    <property type="project" value="InterPro"/>
</dbReference>
<keyword evidence="4 6" id="KW-0067">ATP-binding</keyword>
<dbReference type="InterPro" id="IPR050683">
    <property type="entry name" value="Bact_Polysacc_Export_ATP-bd"/>
</dbReference>
<evidence type="ECO:0000256" key="1">
    <source>
        <dbReference type="ARBA" id="ARBA00005417"/>
    </source>
</evidence>
<keyword evidence="3" id="KW-0547">Nucleotide-binding</keyword>
<comment type="caution">
    <text evidence="6">The sequence shown here is derived from an EMBL/GenBank/DDBJ whole genome shotgun (WGS) entry which is preliminary data.</text>
</comment>
<dbReference type="PANTHER" id="PTHR46743:SF2">
    <property type="entry name" value="TEICHOIC ACIDS EXPORT ATP-BINDING PROTEIN TAGH"/>
    <property type="match status" value="1"/>
</dbReference>
<organism evidence="6 7">
    <name type="scientific">Candidatus Limivivens merdigallinarum</name>
    <dbReference type="NCBI Taxonomy" id="2840859"/>
    <lineage>
        <taxon>Bacteria</taxon>
        <taxon>Bacillati</taxon>
        <taxon>Bacillota</taxon>
        <taxon>Clostridia</taxon>
        <taxon>Lachnospirales</taxon>
        <taxon>Lachnospiraceae</taxon>
        <taxon>Lachnospiraceae incertae sedis</taxon>
        <taxon>Candidatus Limivivens</taxon>
    </lineage>
</organism>
<dbReference type="GO" id="GO:0005524">
    <property type="term" value="F:ATP binding"/>
    <property type="evidence" value="ECO:0007669"/>
    <property type="project" value="UniProtKB-KW"/>
</dbReference>
<evidence type="ECO:0000313" key="6">
    <source>
        <dbReference type="EMBL" id="HIQ96143.1"/>
    </source>
</evidence>
<comment type="similarity">
    <text evidence="1">Belongs to the ABC transporter superfamily.</text>
</comment>
<dbReference type="PROSITE" id="PS50893">
    <property type="entry name" value="ABC_TRANSPORTER_2"/>
    <property type="match status" value="1"/>
</dbReference>
<gene>
    <name evidence="6" type="ORF">IAB26_06245</name>
</gene>
<dbReference type="Gene3D" id="3.40.50.300">
    <property type="entry name" value="P-loop containing nucleotide triphosphate hydrolases"/>
    <property type="match status" value="1"/>
</dbReference>
<evidence type="ECO:0000256" key="3">
    <source>
        <dbReference type="ARBA" id="ARBA00022741"/>
    </source>
</evidence>
<dbReference type="GO" id="GO:0140359">
    <property type="term" value="F:ABC-type transporter activity"/>
    <property type="evidence" value="ECO:0007669"/>
    <property type="project" value="InterPro"/>
</dbReference>
<dbReference type="InterPro" id="IPR003439">
    <property type="entry name" value="ABC_transporter-like_ATP-bd"/>
</dbReference>
<evidence type="ECO:0000256" key="4">
    <source>
        <dbReference type="ARBA" id="ARBA00022840"/>
    </source>
</evidence>
<dbReference type="PANTHER" id="PTHR46743">
    <property type="entry name" value="TEICHOIC ACIDS EXPORT ATP-BINDING PROTEIN TAGH"/>
    <property type="match status" value="1"/>
</dbReference>
<dbReference type="SMART" id="SM00382">
    <property type="entry name" value="AAA"/>
    <property type="match status" value="1"/>
</dbReference>
<dbReference type="GO" id="GO:0016887">
    <property type="term" value="F:ATP hydrolysis activity"/>
    <property type="evidence" value="ECO:0007669"/>
    <property type="project" value="InterPro"/>
</dbReference>
<keyword evidence="2" id="KW-0813">Transport</keyword>
<dbReference type="AlphaFoldDB" id="A0A9D0ZV47"/>
<feature type="domain" description="ABC transporter" evidence="5">
    <location>
        <begin position="13"/>
        <end position="238"/>
    </location>
</feature>
<evidence type="ECO:0000313" key="7">
    <source>
        <dbReference type="Proteomes" id="UP000886886"/>
    </source>
</evidence>
<evidence type="ECO:0000256" key="2">
    <source>
        <dbReference type="ARBA" id="ARBA00022448"/>
    </source>
</evidence>
<reference evidence="6" key="2">
    <citation type="journal article" date="2021" name="PeerJ">
        <title>Extensive microbial diversity within the chicken gut microbiome revealed by metagenomics and culture.</title>
        <authorList>
            <person name="Gilroy R."/>
            <person name="Ravi A."/>
            <person name="Getino M."/>
            <person name="Pursley I."/>
            <person name="Horton D.L."/>
            <person name="Alikhan N.F."/>
            <person name="Baker D."/>
            <person name="Gharbi K."/>
            <person name="Hall N."/>
            <person name="Watson M."/>
            <person name="Adriaenssens E.M."/>
            <person name="Foster-Nyarko E."/>
            <person name="Jarju S."/>
            <person name="Secka A."/>
            <person name="Antonio M."/>
            <person name="Oren A."/>
            <person name="Chaudhuri R.R."/>
            <person name="La Ragione R."/>
            <person name="Hildebrand F."/>
            <person name="Pallen M.J."/>
        </authorList>
    </citation>
    <scope>NUCLEOTIDE SEQUENCE</scope>
    <source>
        <strain evidence="6">ChiSjej3B21-11622</strain>
    </source>
</reference>
<proteinExistence type="inferred from homology"/>
<protein>
    <submittedName>
        <fullName evidence="6">ABC transporter ATP-binding protein</fullName>
    </submittedName>
</protein>
<dbReference type="SUPFAM" id="SSF52540">
    <property type="entry name" value="P-loop containing nucleoside triphosphate hydrolases"/>
    <property type="match status" value="1"/>
</dbReference>
<dbReference type="CDD" id="cd03220">
    <property type="entry name" value="ABC_KpsT_Wzt"/>
    <property type="match status" value="1"/>
</dbReference>
<sequence length="240" mass="26835">MQFRIPLENQESLKDYLIGFLKGKQKFRVLKALDHISFQVRKGEVMGVIGTNGSGKSTLLKLVAGALVPTSGRVVADFDKVHLLTLGTGFDRELTARENVYLNGAILGYSREYISRKYEEIVRFAELSGFMDQKIKNFSSGMVLRLGFAIATARETPEILILDEVLSVGDLFFKEKSGRRIREMIHSGATVLIVSHSTATILQNCTRAVWIEKGVQQMVGEPAEVCRAYLEFGRRRSKDG</sequence>
<dbReference type="InterPro" id="IPR015860">
    <property type="entry name" value="ABC_transpr_TagH-like"/>
</dbReference>
<evidence type="ECO:0000259" key="5">
    <source>
        <dbReference type="PROSITE" id="PS50893"/>
    </source>
</evidence>
<accession>A0A9D0ZV47</accession>
<dbReference type="InterPro" id="IPR027417">
    <property type="entry name" value="P-loop_NTPase"/>
</dbReference>
<dbReference type="EMBL" id="DVFT01000092">
    <property type="protein sequence ID" value="HIQ96143.1"/>
    <property type="molecule type" value="Genomic_DNA"/>
</dbReference>